<dbReference type="PANTHER" id="PTHR24421">
    <property type="entry name" value="NITRATE/NITRITE SENSOR PROTEIN NARX-RELATED"/>
    <property type="match status" value="1"/>
</dbReference>
<comment type="catalytic activity">
    <reaction evidence="1">
        <text>ATP + protein L-histidine = ADP + protein N-phospho-L-histidine.</text>
        <dbReference type="EC" id="2.7.13.3"/>
    </reaction>
</comment>
<evidence type="ECO:0000313" key="13">
    <source>
        <dbReference type="EMBL" id="MEE6263589.1"/>
    </source>
</evidence>
<keyword evidence="8" id="KW-0902">Two-component regulatory system</keyword>
<name>A0ABU7S593_9ACTN</name>
<dbReference type="Proteomes" id="UP001332243">
    <property type="component" value="Unassembled WGS sequence"/>
</dbReference>
<evidence type="ECO:0000256" key="9">
    <source>
        <dbReference type="SAM" id="MobiDB-lite"/>
    </source>
</evidence>
<evidence type="ECO:0000256" key="8">
    <source>
        <dbReference type="ARBA" id="ARBA00023012"/>
    </source>
</evidence>
<evidence type="ECO:0000256" key="3">
    <source>
        <dbReference type="ARBA" id="ARBA00022553"/>
    </source>
</evidence>
<keyword evidence="5" id="KW-0547">Nucleotide-binding</keyword>
<dbReference type="InterPro" id="IPR050482">
    <property type="entry name" value="Sensor_HK_TwoCompSys"/>
</dbReference>
<evidence type="ECO:0000256" key="6">
    <source>
        <dbReference type="ARBA" id="ARBA00022777"/>
    </source>
</evidence>
<reference evidence="13 14" key="1">
    <citation type="submission" date="2024-01" db="EMBL/GenBank/DDBJ databases">
        <title>Genome insights into Plantactinospora sonchi sp. nov.</title>
        <authorList>
            <person name="Wang L."/>
        </authorList>
    </citation>
    <scope>NUCLEOTIDE SEQUENCE [LARGE SCALE GENOMIC DNA]</scope>
    <source>
        <strain evidence="13 14">NEAU-QY2</strain>
    </source>
</reference>
<keyword evidence="4" id="KW-0808">Transferase</keyword>
<evidence type="ECO:0000313" key="14">
    <source>
        <dbReference type="Proteomes" id="UP001332243"/>
    </source>
</evidence>
<dbReference type="InterPro" id="IPR003594">
    <property type="entry name" value="HATPase_dom"/>
</dbReference>
<protein>
    <recommendedName>
        <fullName evidence="2">histidine kinase</fullName>
        <ecNumber evidence="2">2.7.13.3</ecNumber>
    </recommendedName>
</protein>
<feature type="transmembrane region" description="Helical" evidence="10">
    <location>
        <begin position="535"/>
        <end position="556"/>
    </location>
</feature>
<dbReference type="EMBL" id="JAZGQK010000040">
    <property type="protein sequence ID" value="MEE6263589.1"/>
    <property type="molecule type" value="Genomic_DNA"/>
</dbReference>
<evidence type="ECO:0000256" key="2">
    <source>
        <dbReference type="ARBA" id="ARBA00012438"/>
    </source>
</evidence>
<dbReference type="RefSeq" id="WP_331218489.1">
    <property type="nucleotide sequence ID" value="NZ_JAZGQK010000040.1"/>
</dbReference>
<feature type="transmembrane region" description="Helical" evidence="10">
    <location>
        <begin position="74"/>
        <end position="100"/>
    </location>
</feature>
<gene>
    <name evidence="13" type="ORF">V1633_34470</name>
</gene>
<feature type="transmembrane region" description="Helical" evidence="10">
    <location>
        <begin position="136"/>
        <end position="154"/>
    </location>
</feature>
<dbReference type="Gene3D" id="3.30.565.10">
    <property type="entry name" value="Histidine kinase-like ATPase, C-terminal domain"/>
    <property type="match status" value="1"/>
</dbReference>
<dbReference type="Pfam" id="PF02518">
    <property type="entry name" value="HATPase_c"/>
    <property type="match status" value="1"/>
</dbReference>
<dbReference type="SUPFAM" id="SSF55874">
    <property type="entry name" value="ATPase domain of HSP90 chaperone/DNA topoisomerase II/histidine kinase"/>
    <property type="match status" value="1"/>
</dbReference>
<keyword evidence="10" id="KW-0812">Transmembrane</keyword>
<feature type="domain" description="Signal transduction histidine kinase subgroup 3 dimerisation and phosphoacceptor" evidence="12">
    <location>
        <begin position="190"/>
        <end position="255"/>
    </location>
</feature>
<organism evidence="13 14">
    <name type="scientific">Plantactinospora sonchi</name>
    <dbReference type="NCBI Taxonomy" id="1544735"/>
    <lineage>
        <taxon>Bacteria</taxon>
        <taxon>Bacillati</taxon>
        <taxon>Actinomycetota</taxon>
        <taxon>Actinomycetes</taxon>
        <taxon>Micromonosporales</taxon>
        <taxon>Micromonosporaceae</taxon>
        <taxon>Plantactinospora</taxon>
    </lineage>
</organism>
<comment type="caution">
    <text evidence="13">The sequence shown here is derived from an EMBL/GenBank/DDBJ whole genome shotgun (WGS) entry which is preliminary data.</text>
</comment>
<dbReference type="GO" id="GO:0016301">
    <property type="term" value="F:kinase activity"/>
    <property type="evidence" value="ECO:0007669"/>
    <property type="project" value="UniProtKB-KW"/>
</dbReference>
<dbReference type="InterPro" id="IPR011712">
    <property type="entry name" value="Sig_transdc_His_kin_sub3_dim/P"/>
</dbReference>
<keyword evidence="6 13" id="KW-0418">Kinase</keyword>
<dbReference type="PANTHER" id="PTHR24421:SF10">
    <property type="entry name" value="NITRATE_NITRITE SENSOR PROTEIN NARQ"/>
    <property type="match status" value="1"/>
</dbReference>
<dbReference type="Gene3D" id="1.20.5.1930">
    <property type="match status" value="1"/>
</dbReference>
<sequence length="638" mass="67956">MLARLGSTARRRRVLELVRERRDLLLDTFLWAVLCAPIGWALLSPPYGSWTAVRLGGGLLVMAVAVLAGRRAPLFSLVIVIVSTLVDGNFVFAIPVMSYLVGRRMSRAGPAAFTFGAIALGGTLLNLGPLRSDAEMWYFLATTLVFGGVLPWLLGRYRRQHQALVLAGWEQAELLEREQRGVAERIRMRERARIAQDIHDSLGHDLSLIALRAGALELAADLDERHRRAAGEVRTSVTLATERLRQVIGVLREDAEPAPTRPVGEGIAELVERSRAAGMSVRLLIGPDAVGAGRDLSERAGPHAVGAGRDLSEQVAWQPVGAGRNLSERAEPQVVAAGRRLSERAAPQPVTPERECPGSPLDPGQEALPPSDRESGNGTVAGPSTGVEVRLPAGVPPLVDRTVYRVVQEALTNANRHAPGAAVTVRLGTAPDRTLLRVVNDLPPAGPLPVTPGSGTGLLGLREWVRLAGGTLRAGPAAGGFEVTVDLPHVPGTAADGVGELSGWERDPGVASASPSLTGATQGLRRARRQVRRSLLAVVAVPAVIAAGLTLAYYPIATMGAVLDSAEFDRMRLGQPRAELRDELPRRQITPPAQPAGEHVPAGAVCEHYTDGSFPTGRIVYRLCFLDGRLVTKDRVPG</sequence>
<evidence type="ECO:0000259" key="12">
    <source>
        <dbReference type="Pfam" id="PF07730"/>
    </source>
</evidence>
<feature type="region of interest" description="Disordered" evidence="9">
    <location>
        <begin position="342"/>
        <end position="392"/>
    </location>
</feature>
<dbReference type="InterPro" id="IPR036890">
    <property type="entry name" value="HATPase_C_sf"/>
</dbReference>
<feature type="transmembrane region" description="Helical" evidence="10">
    <location>
        <begin position="24"/>
        <end position="43"/>
    </location>
</feature>
<keyword evidence="3" id="KW-0597">Phosphoprotein</keyword>
<accession>A0ABU7S593</accession>
<keyword evidence="7" id="KW-0067">ATP-binding</keyword>
<dbReference type="CDD" id="cd16917">
    <property type="entry name" value="HATPase_UhpB-NarQ-NarX-like"/>
    <property type="match status" value="1"/>
</dbReference>
<evidence type="ECO:0000256" key="10">
    <source>
        <dbReference type="SAM" id="Phobius"/>
    </source>
</evidence>
<feature type="domain" description="Histidine kinase/HSP90-like ATPase" evidence="11">
    <location>
        <begin position="401"/>
        <end position="489"/>
    </location>
</feature>
<evidence type="ECO:0000256" key="4">
    <source>
        <dbReference type="ARBA" id="ARBA00022679"/>
    </source>
</evidence>
<keyword evidence="10" id="KW-1133">Transmembrane helix</keyword>
<evidence type="ECO:0000256" key="5">
    <source>
        <dbReference type="ARBA" id="ARBA00022741"/>
    </source>
</evidence>
<keyword evidence="14" id="KW-1185">Reference proteome</keyword>
<feature type="transmembrane region" description="Helical" evidence="10">
    <location>
        <begin position="50"/>
        <end position="68"/>
    </location>
</feature>
<proteinExistence type="predicted"/>
<keyword evidence="10" id="KW-0472">Membrane</keyword>
<dbReference type="EC" id="2.7.13.3" evidence="2"/>
<evidence type="ECO:0000256" key="7">
    <source>
        <dbReference type="ARBA" id="ARBA00022840"/>
    </source>
</evidence>
<evidence type="ECO:0000256" key="1">
    <source>
        <dbReference type="ARBA" id="ARBA00000085"/>
    </source>
</evidence>
<dbReference type="Pfam" id="PF07730">
    <property type="entry name" value="HisKA_3"/>
    <property type="match status" value="1"/>
</dbReference>
<evidence type="ECO:0000259" key="11">
    <source>
        <dbReference type="Pfam" id="PF02518"/>
    </source>
</evidence>